<gene>
    <name evidence="3" type="ORF">NYZ99_02105</name>
</gene>
<dbReference type="PANTHER" id="PTHR35038">
    <property type="entry name" value="DISSIMILATORY SULFITE REDUCTASE SIRA"/>
    <property type="match status" value="1"/>
</dbReference>
<protein>
    <submittedName>
        <fullName evidence="3">Cytochrome c family protein</fullName>
    </submittedName>
</protein>
<dbReference type="Gene3D" id="1.10.1130.10">
    <property type="entry name" value="Flavocytochrome C3, Chain A"/>
    <property type="match status" value="1"/>
</dbReference>
<dbReference type="Pfam" id="PF13435">
    <property type="entry name" value="Cytochrome_C554"/>
    <property type="match status" value="1"/>
</dbReference>
<feature type="domain" description="Cytochrome c-552/4" evidence="2">
    <location>
        <begin position="177"/>
        <end position="217"/>
    </location>
</feature>
<accession>A0ABY5YBV6</accession>
<dbReference type="InterPro" id="IPR051829">
    <property type="entry name" value="Multiheme_Cytochr_ET"/>
</dbReference>
<keyword evidence="1" id="KW-0732">Signal</keyword>
<evidence type="ECO:0000259" key="2">
    <source>
        <dbReference type="Pfam" id="PF13435"/>
    </source>
</evidence>
<dbReference type="CDD" id="cd08168">
    <property type="entry name" value="Cytochrom_C3"/>
    <property type="match status" value="1"/>
</dbReference>
<proteinExistence type="predicted"/>
<dbReference type="InterPro" id="IPR023155">
    <property type="entry name" value="Cyt_c-552/4"/>
</dbReference>
<dbReference type="Proteomes" id="UP001059209">
    <property type="component" value="Chromosome"/>
</dbReference>
<name>A0ABY5YBV6_9FLAO</name>
<reference evidence="3" key="1">
    <citation type="submission" date="2022-09" db="EMBL/GenBank/DDBJ databases">
        <title>Maribacter litopenaei sp. nov., isolated from the intestinal tract of the Pacific White Shrimp, Litopenaeus vannamei.</title>
        <authorList>
            <person name="Kim S.Y."/>
            <person name="Hwang C.Y."/>
        </authorList>
    </citation>
    <scope>NUCLEOTIDE SEQUENCE</scope>
    <source>
        <strain evidence="3">HL-LV01</strain>
    </source>
</reference>
<evidence type="ECO:0000313" key="4">
    <source>
        <dbReference type="Proteomes" id="UP001059209"/>
    </source>
</evidence>
<organism evidence="3 4">
    <name type="scientific">Maribacter litopenaei</name>
    <dbReference type="NCBI Taxonomy" id="2976127"/>
    <lineage>
        <taxon>Bacteria</taxon>
        <taxon>Pseudomonadati</taxon>
        <taxon>Bacteroidota</taxon>
        <taxon>Flavobacteriia</taxon>
        <taxon>Flavobacteriales</taxon>
        <taxon>Flavobacteriaceae</taxon>
        <taxon>Maribacter</taxon>
    </lineage>
</organism>
<evidence type="ECO:0000313" key="3">
    <source>
        <dbReference type="EMBL" id="UWX55381.1"/>
    </source>
</evidence>
<dbReference type="RefSeq" id="WP_260573255.1">
    <property type="nucleotide sequence ID" value="NZ_CP104205.1"/>
</dbReference>
<dbReference type="SUPFAM" id="SSF48695">
    <property type="entry name" value="Multiheme cytochromes"/>
    <property type="match status" value="1"/>
</dbReference>
<keyword evidence="4" id="KW-1185">Reference proteome</keyword>
<evidence type="ECO:0000256" key="1">
    <source>
        <dbReference type="ARBA" id="ARBA00022729"/>
    </source>
</evidence>
<dbReference type="PANTHER" id="PTHR35038:SF8">
    <property type="entry name" value="C-TYPE POLYHEME CYTOCHROME OMCC"/>
    <property type="match status" value="1"/>
</dbReference>
<dbReference type="InterPro" id="IPR036280">
    <property type="entry name" value="Multihaem_cyt_sf"/>
</dbReference>
<dbReference type="EMBL" id="CP104205">
    <property type="protein sequence ID" value="UWX55381.1"/>
    <property type="molecule type" value="Genomic_DNA"/>
</dbReference>
<sequence>MKKKIFVILSLLVIGFVSIKLYKYISRSTEQYSDLQVIAYHYNGEGYVGSETCMECHRDIYETHLKTAHFNTSSFTNLDNIHGSFKEGENTVSLMDADIKMVEIDGKPFQHAQIKYGDRQAYDWSMDITIGSGLKGQSYLSNQPDGLYQLQASYFVPSDKWINSPNYTDRINPLRPVNDQCLKCHVTFAKSSSTSPNSNKYDISKIVLGVDCEKCHGPAEKHVVFQRKNKGIHNDTTLIGLSSLSRQQRLDLCASCHSGLRSNQIQNPFKFLPGDTLSKFSKNYNSLRPSTTLDVHGNQFGLLTSSKCFTESDQMDCMTCHDPHRNQRGQKAYFNSKCIGCHQQNTTTCSISTTEMAQMGNDCIQCHMPVVPSKNMQVQLTKLDNTTPVGVRTHNIAIYPEEVAKE</sequence>